<keyword evidence="2" id="KW-1185">Reference proteome</keyword>
<organism evidence="2 3">
    <name type="scientific">Gossypium hirsutum</name>
    <name type="common">Upland cotton</name>
    <name type="synonym">Gossypium mexicanum</name>
    <dbReference type="NCBI Taxonomy" id="3635"/>
    <lineage>
        <taxon>Eukaryota</taxon>
        <taxon>Viridiplantae</taxon>
        <taxon>Streptophyta</taxon>
        <taxon>Embryophyta</taxon>
        <taxon>Tracheophyta</taxon>
        <taxon>Spermatophyta</taxon>
        <taxon>Magnoliopsida</taxon>
        <taxon>eudicotyledons</taxon>
        <taxon>Gunneridae</taxon>
        <taxon>Pentapetalae</taxon>
        <taxon>rosids</taxon>
        <taxon>malvids</taxon>
        <taxon>Malvales</taxon>
        <taxon>Malvaceae</taxon>
        <taxon>Malvoideae</taxon>
        <taxon>Gossypium</taxon>
    </lineage>
</organism>
<feature type="compositionally biased region" description="Basic and acidic residues" evidence="1">
    <location>
        <begin position="170"/>
        <end position="185"/>
    </location>
</feature>
<accession>A0ABM3AMQ3</accession>
<protein>
    <recommendedName>
        <fullName evidence="4">DNA/RNA polymerases superfamily protein</fullName>
    </recommendedName>
</protein>
<reference evidence="2" key="1">
    <citation type="journal article" date="2020" name="Nat. Genet.">
        <title>Genomic diversifications of five Gossypium allopolyploid species and their impact on cotton improvement.</title>
        <authorList>
            <person name="Chen Z.J."/>
            <person name="Sreedasyam A."/>
            <person name="Ando A."/>
            <person name="Song Q."/>
            <person name="De Santiago L.M."/>
            <person name="Hulse-Kemp A.M."/>
            <person name="Ding M."/>
            <person name="Ye W."/>
            <person name="Kirkbride R.C."/>
            <person name="Jenkins J."/>
            <person name="Plott C."/>
            <person name="Lovell J."/>
            <person name="Lin Y.M."/>
            <person name="Vaughn R."/>
            <person name="Liu B."/>
            <person name="Simpson S."/>
            <person name="Scheffler B.E."/>
            <person name="Wen L."/>
            <person name="Saski C.A."/>
            <person name="Grover C.E."/>
            <person name="Hu G."/>
            <person name="Conover J.L."/>
            <person name="Carlson J.W."/>
            <person name="Shu S."/>
            <person name="Boston L.B."/>
            <person name="Williams M."/>
            <person name="Peterson D.G."/>
            <person name="McGee K."/>
            <person name="Jones D.C."/>
            <person name="Wendel J.F."/>
            <person name="Stelly D.M."/>
            <person name="Grimwood J."/>
            <person name="Schmutz J."/>
        </authorList>
    </citation>
    <scope>NUCLEOTIDE SEQUENCE [LARGE SCALE GENOMIC DNA]</scope>
    <source>
        <strain evidence="2">cv. TM-1</strain>
    </source>
</reference>
<gene>
    <name evidence="3" type="primary">LOC121220752</name>
</gene>
<feature type="region of interest" description="Disordered" evidence="1">
    <location>
        <begin position="1"/>
        <end position="24"/>
    </location>
</feature>
<sequence>MSARAGSSASGHIPNVEAREAPASPVIETGSFDRVDGDDALSQAMLRILEGVAGTSTGAVGPMERIMDDLDCTSEQKLKSAVSLLRDEAYQWWLTGKYVGASYVDARRKEFLSLIQVNKNVVEYEAEFLRLSRYARGIVATEYERCLRFEDDLRDEFRVKIVEDLKHSKRQNREKDRGRFKRDSEPSSFSGRPKKKARCGSKEHQVKDCLQRPTQMQAAGQGFVQPPSPVYVARCREDGDAPDVITGSTHSYIACTVSGTLGIMCEITVNKMTVLSPLGQLVMVDKFVQRCAPRGSRSYVFSRFDGVTTIEDEEVAMIGERRDFLSNVISALRAEKLVRKGCEAFLAYVIVTDFEGPFVRDIRIVKDFFDVFPGELPRLPPNCEVKFGLELFLGMAPVSIAPYRMASNKANVLADALSRRVVSDLRAMFAHLSLFDDGSLLVELQVRSTWIEQIKGKQFLDESLVPRFCQVENGETSDFQLNSE</sequence>
<feature type="compositionally biased region" description="Polar residues" evidence="1">
    <location>
        <begin position="1"/>
        <end position="10"/>
    </location>
</feature>
<proteinExistence type="predicted"/>
<evidence type="ECO:0000313" key="3">
    <source>
        <dbReference type="RefSeq" id="XP_040956130.1"/>
    </source>
</evidence>
<dbReference type="GeneID" id="121220752"/>
<dbReference type="Proteomes" id="UP000818029">
    <property type="component" value="Chromosome D09"/>
</dbReference>
<dbReference type="PANTHER" id="PTHR34482">
    <property type="entry name" value="DNA DAMAGE-INDUCIBLE PROTEIN 1-LIKE"/>
    <property type="match status" value="1"/>
</dbReference>
<feature type="region of interest" description="Disordered" evidence="1">
    <location>
        <begin position="170"/>
        <end position="205"/>
    </location>
</feature>
<evidence type="ECO:0000313" key="2">
    <source>
        <dbReference type="Proteomes" id="UP000818029"/>
    </source>
</evidence>
<reference evidence="3" key="2">
    <citation type="submission" date="2025-08" db="UniProtKB">
        <authorList>
            <consortium name="RefSeq"/>
        </authorList>
    </citation>
    <scope>IDENTIFICATION</scope>
</reference>
<evidence type="ECO:0000256" key="1">
    <source>
        <dbReference type="SAM" id="MobiDB-lite"/>
    </source>
</evidence>
<name>A0ABM3AMQ3_GOSHI</name>
<dbReference type="PANTHER" id="PTHR34482:SF36">
    <property type="entry name" value="RETROTRANSPOSON GAG DOMAIN-CONTAINING PROTEIN"/>
    <property type="match status" value="1"/>
</dbReference>
<evidence type="ECO:0008006" key="4">
    <source>
        <dbReference type="Google" id="ProtNLM"/>
    </source>
</evidence>
<dbReference type="RefSeq" id="XP_040956130.1">
    <property type="nucleotide sequence ID" value="XM_041100196.1"/>
</dbReference>